<evidence type="ECO:0000256" key="1">
    <source>
        <dbReference type="ARBA" id="ARBA00009437"/>
    </source>
</evidence>
<dbReference type="GO" id="GO:0003677">
    <property type="term" value="F:DNA binding"/>
    <property type="evidence" value="ECO:0007669"/>
    <property type="project" value="UniProtKB-KW"/>
</dbReference>
<dbReference type="Gene3D" id="1.10.10.10">
    <property type="entry name" value="Winged helix-like DNA-binding domain superfamily/Winged helix DNA-binding domain"/>
    <property type="match status" value="1"/>
</dbReference>
<dbReference type="Pfam" id="PF00126">
    <property type="entry name" value="HTH_1"/>
    <property type="match status" value="1"/>
</dbReference>
<reference evidence="6" key="1">
    <citation type="submission" date="2022-10" db="EMBL/GenBank/DDBJ databases">
        <title>The WGS of Solirubrobacter ginsenosidimutans DSM 21036.</title>
        <authorList>
            <person name="Jiang Z."/>
        </authorList>
    </citation>
    <scope>NUCLEOTIDE SEQUENCE</scope>
    <source>
        <strain evidence="6">DSM 21036</strain>
    </source>
</reference>
<evidence type="ECO:0000256" key="3">
    <source>
        <dbReference type="ARBA" id="ARBA00023125"/>
    </source>
</evidence>
<gene>
    <name evidence="6" type="ORF">OM076_18720</name>
</gene>
<dbReference type="AlphaFoldDB" id="A0A9X3MTT0"/>
<dbReference type="FunFam" id="1.10.10.10:FF:000001">
    <property type="entry name" value="LysR family transcriptional regulator"/>
    <property type="match status" value="1"/>
</dbReference>
<comment type="caution">
    <text evidence="6">The sequence shown here is derived from an EMBL/GenBank/DDBJ whole genome shotgun (WGS) entry which is preliminary data.</text>
</comment>
<accession>A0A9X3MTT0</accession>
<organism evidence="6 7">
    <name type="scientific">Solirubrobacter ginsenosidimutans</name>
    <dbReference type="NCBI Taxonomy" id="490573"/>
    <lineage>
        <taxon>Bacteria</taxon>
        <taxon>Bacillati</taxon>
        <taxon>Actinomycetota</taxon>
        <taxon>Thermoleophilia</taxon>
        <taxon>Solirubrobacterales</taxon>
        <taxon>Solirubrobacteraceae</taxon>
        <taxon>Solirubrobacter</taxon>
    </lineage>
</organism>
<dbReference type="PROSITE" id="PS50931">
    <property type="entry name" value="HTH_LYSR"/>
    <property type="match status" value="1"/>
</dbReference>
<dbReference type="RefSeq" id="WP_270041549.1">
    <property type="nucleotide sequence ID" value="NZ_JAPDOD010000017.1"/>
</dbReference>
<dbReference type="CDD" id="cd08414">
    <property type="entry name" value="PBP2_LTTR_aromatics_like"/>
    <property type="match status" value="1"/>
</dbReference>
<dbReference type="InterPro" id="IPR005119">
    <property type="entry name" value="LysR_subst-bd"/>
</dbReference>
<name>A0A9X3MTT0_9ACTN</name>
<dbReference type="SUPFAM" id="SSF53850">
    <property type="entry name" value="Periplasmic binding protein-like II"/>
    <property type="match status" value="1"/>
</dbReference>
<dbReference type="InterPro" id="IPR036388">
    <property type="entry name" value="WH-like_DNA-bd_sf"/>
</dbReference>
<dbReference type="PANTHER" id="PTHR30346">
    <property type="entry name" value="TRANSCRIPTIONAL DUAL REGULATOR HCAR-RELATED"/>
    <property type="match status" value="1"/>
</dbReference>
<keyword evidence="7" id="KW-1185">Reference proteome</keyword>
<dbReference type="Proteomes" id="UP001149140">
    <property type="component" value="Unassembled WGS sequence"/>
</dbReference>
<dbReference type="Gene3D" id="3.40.190.10">
    <property type="entry name" value="Periplasmic binding protein-like II"/>
    <property type="match status" value="2"/>
</dbReference>
<proteinExistence type="inferred from homology"/>
<keyword evidence="3" id="KW-0238">DNA-binding</keyword>
<protein>
    <submittedName>
        <fullName evidence="6">LysR substrate-binding domain-containing protein</fullName>
    </submittedName>
</protein>
<evidence type="ECO:0000313" key="7">
    <source>
        <dbReference type="Proteomes" id="UP001149140"/>
    </source>
</evidence>
<sequence>MELRQLRSFVAVAEELHFRRAAEQLHLSQPSVSQQVRTLEDELGVRLFERNRRGVSLTPAGVGLLDDARDVLARATRAAERAKEAGAGSRGRLRLSLTRSLTGGLAGEIVEAFRARYPEVSLELSVGYTSLHAEQLRHDLIDVAFVRPPLLDAAIEEHELAREPLVCVLPSRHRLARRRAIAPDDLRAEPLVWWPRDHGPGPWEEMLSAVYGEGRAPAVIRTEPEEERLVRAVAEGAGVSFIMLERSRTLRIPGAVFRRFTAPEPTVGIALAWRRGTGLPVVARLREVAEGVARGREAVHE</sequence>
<evidence type="ECO:0000256" key="2">
    <source>
        <dbReference type="ARBA" id="ARBA00023015"/>
    </source>
</evidence>
<dbReference type="EMBL" id="JAPDOD010000017">
    <property type="protein sequence ID" value="MDA0162312.1"/>
    <property type="molecule type" value="Genomic_DNA"/>
</dbReference>
<evidence type="ECO:0000259" key="5">
    <source>
        <dbReference type="PROSITE" id="PS50931"/>
    </source>
</evidence>
<comment type="similarity">
    <text evidence="1">Belongs to the LysR transcriptional regulatory family.</text>
</comment>
<feature type="domain" description="HTH lysR-type" evidence="5">
    <location>
        <begin position="1"/>
        <end position="58"/>
    </location>
</feature>
<keyword evidence="4" id="KW-0804">Transcription</keyword>
<evidence type="ECO:0000313" key="6">
    <source>
        <dbReference type="EMBL" id="MDA0162312.1"/>
    </source>
</evidence>
<dbReference type="PANTHER" id="PTHR30346:SF0">
    <property type="entry name" value="HCA OPERON TRANSCRIPTIONAL ACTIVATOR HCAR"/>
    <property type="match status" value="1"/>
</dbReference>
<dbReference type="PRINTS" id="PR00039">
    <property type="entry name" value="HTHLYSR"/>
</dbReference>
<evidence type="ECO:0000256" key="4">
    <source>
        <dbReference type="ARBA" id="ARBA00023163"/>
    </source>
</evidence>
<dbReference type="Pfam" id="PF03466">
    <property type="entry name" value="LysR_substrate"/>
    <property type="match status" value="1"/>
</dbReference>
<dbReference type="InterPro" id="IPR036390">
    <property type="entry name" value="WH_DNA-bd_sf"/>
</dbReference>
<dbReference type="GO" id="GO:0032993">
    <property type="term" value="C:protein-DNA complex"/>
    <property type="evidence" value="ECO:0007669"/>
    <property type="project" value="TreeGrafter"/>
</dbReference>
<dbReference type="InterPro" id="IPR000847">
    <property type="entry name" value="LysR_HTH_N"/>
</dbReference>
<dbReference type="SUPFAM" id="SSF46785">
    <property type="entry name" value="Winged helix' DNA-binding domain"/>
    <property type="match status" value="1"/>
</dbReference>
<dbReference type="GO" id="GO:0003700">
    <property type="term" value="F:DNA-binding transcription factor activity"/>
    <property type="evidence" value="ECO:0007669"/>
    <property type="project" value="InterPro"/>
</dbReference>
<keyword evidence="2" id="KW-0805">Transcription regulation</keyword>